<evidence type="ECO:0000256" key="2">
    <source>
        <dbReference type="ARBA" id="ARBA00022692"/>
    </source>
</evidence>
<feature type="transmembrane region" description="Helical" evidence="5">
    <location>
        <begin position="82"/>
        <end position="101"/>
    </location>
</feature>
<keyword evidence="2 5" id="KW-0812">Transmembrane</keyword>
<evidence type="ECO:0000313" key="6">
    <source>
        <dbReference type="EMBL" id="KAA8494105.1"/>
    </source>
</evidence>
<sequence length="229" mass="25276">MVAVSVPEAVVAVCGVILFSYTTCFVPGDPKWTEQFGAGSVYLTLQTNVLLQLFCVFNVAVAALCFASPGAVPRKVSVAQNALDRVFFALGIFVCIGYYGLIHFDPAIQGIMGRWDPNFHVHTHLLHAGPALFGFLNLLSRPPATLNFPGKSDYMLLVAYAIAYSTWSKFCTWMRNGVFPYPFQAQFELHHHLLFDIVSIVVVCGFLSLARYVTRARMGRELGKAVKST</sequence>
<dbReference type="Pfam" id="PF04750">
    <property type="entry name" value="Far-17a_AIG1"/>
    <property type="match status" value="1"/>
</dbReference>
<dbReference type="OMA" id="ARSHAKH"/>
<feature type="transmembrane region" description="Helical" evidence="5">
    <location>
        <begin position="190"/>
        <end position="210"/>
    </location>
</feature>
<keyword evidence="7" id="KW-1185">Reference proteome</keyword>
<reference evidence="7" key="1">
    <citation type="journal article" date="2019" name="Nat. Commun.">
        <title>Expansion of phycobilisome linker gene families in mesophilic red algae.</title>
        <authorList>
            <person name="Lee J."/>
            <person name="Kim D."/>
            <person name="Bhattacharya D."/>
            <person name="Yoon H.S."/>
        </authorList>
    </citation>
    <scope>NUCLEOTIDE SEQUENCE [LARGE SCALE GENOMIC DNA]</scope>
    <source>
        <strain evidence="7">CCMP 1328</strain>
    </source>
</reference>
<keyword evidence="3 5" id="KW-1133">Transmembrane helix</keyword>
<dbReference type="Proteomes" id="UP000324585">
    <property type="component" value="Unassembled WGS sequence"/>
</dbReference>
<dbReference type="EMBL" id="VRMN01000005">
    <property type="protein sequence ID" value="KAA8494105.1"/>
    <property type="molecule type" value="Genomic_DNA"/>
</dbReference>
<dbReference type="PANTHER" id="PTHR10989:SF16">
    <property type="entry name" value="AT02829P-RELATED"/>
    <property type="match status" value="1"/>
</dbReference>
<gene>
    <name evidence="6" type="ORF">FVE85_4080</name>
</gene>
<proteinExistence type="predicted"/>
<comment type="subcellular location">
    <subcellularLocation>
        <location evidence="1">Endomembrane system</location>
        <topology evidence="1">Multi-pass membrane protein</topology>
    </subcellularLocation>
</comment>
<evidence type="ECO:0000256" key="4">
    <source>
        <dbReference type="ARBA" id="ARBA00023136"/>
    </source>
</evidence>
<evidence type="ECO:0000313" key="7">
    <source>
        <dbReference type="Proteomes" id="UP000324585"/>
    </source>
</evidence>
<dbReference type="InterPro" id="IPR006838">
    <property type="entry name" value="ADTRP_AIG1"/>
</dbReference>
<dbReference type="AlphaFoldDB" id="A0A5J4YS88"/>
<evidence type="ECO:0000256" key="1">
    <source>
        <dbReference type="ARBA" id="ARBA00004127"/>
    </source>
</evidence>
<organism evidence="6 7">
    <name type="scientific">Porphyridium purpureum</name>
    <name type="common">Red alga</name>
    <name type="synonym">Porphyridium cruentum</name>
    <dbReference type="NCBI Taxonomy" id="35688"/>
    <lineage>
        <taxon>Eukaryota</taxon>
        <taxon>Rhodophyta</taxon>
        <taxon>Bangiophyceae</taxon>
        <taxon>Porphyridiales</taxon>
        <taxon>Porphyridiaceae</taxon>
        <taxon>Porphyridium</taxon>
    </lineage>
</organism>
<keyword evidence="4 5" id="KW-0472">Membrane</keyword>
<feature type="transmembrane region" description="Helical" evidence="5">
    <location>
        <begin position="152"/>
        <end position="170"/>
    </location>
</feature>
<accession>A0A5J4YS88</accession>
<name>A0A5J4YS88_PORPP</name>
<evidence type="ECO:0000256" key="3">
    <source>
        <dbReference type="ARBA" id="ARBA00022989"/>
    </source>
</evidence>
<dbReference type="PANTHER" id="PTHR10989">
    <property type="entry name" value="ANDROGEN-INDUCED PROTEIN 1-RELATED"/>
    <property type="match status" value="1"/>
</dbReference>
<dbReference type="GO" id="GO:0012505">
    <property type="term" value="C:endomembrane system"/>
    <property type="evidence" value="ECO:0007669"/>
    <property type="project" value="UniProtKB-SubCell"/>
</dbReference>
<feature type="transmembrane region" description="Helical" evidence="5">
    <location>
        <begin position="121"/>
        <end position="140"/>
    </location>
</feature>
<comment type="caution">
    <text evidence="6">The sequence shown here is derived from an EMBL/GenBank/DDBJ whole genome shotgun (WGS) entry which is preliminary data.</text>
</comment>
<dbReference type="GO" id="GO:0016020">
    <property type="term" value="C:membrane"/>
    <property type="evidence" value="ECO:0007669"/>
    <property type="project" value="InterPro"/>
</dbReference>
<protein>
    <submittedName>
        <fullName evidence="6">Uncharacterized protein</fullName>
    </submittedName>
</protein>
<feature type="transmembrane region" description="Helical" evidence="5">
    <location>
        <begin position="49"/>
        <end position="70"/>
    </location>
</feature>
<evidence type="ECO:0000256" key="5">
    <source>
        <dbReference type="SAM" id="Phobius"/>
    </source>
</evidence>